<reference evidence="1 2" key="1">
    <citation type="submission" date="2018-12" db="EMBL/GenBank/DDBJ databases">
        <title>The complete genome of the methanogenic archaea of the candidate phylum Verstraetearchaeota, obtained from the metagenome of underground thermal water.</title>
        <authorList>
            <person name="Kadnikov V.V."/>
            <person name="Mardanov A.V."/>
            <person name="Beletsky A.V."/>
            <person name="Karnachuk O.V."/>
            <person name="Ravin N.V."/>
        </authorList>
    </citation>
    <scope>NUCLEOTIDE SEQUENCE [LARGE SCALE GENOMIC DNA]</scope>
    <source>
        <strain evidence="1">Ch88</strain>
    </source>
</reference>
<dbReference type="EMBL" id="RXGA01000002">
    <property type="protein sequence ID" value="RWX73962.1"/>
    <property type="molecule type" value="Genomic_DNA"/>
</dbReference>
<accession>A0A3S3VGE4</accession>
<evidence type="ECO:0000313" key="2">
    <source>
        <dbReference type="Proteomes" id="UP000288215"/>
    </source>
</evidence>
<dbReference type="AlphaFoldDB" id="A0A3S3VGE4"/>
<evidence type="ECO:0000313" key="1">
    <source>
        <dbReference type="EMBL" id="RWX73962.1"/>
    </source>
</evidence>
<organism evidence="1 2">
    <name type="scientific">Methanosuratincola subterraneus</name>
    <dbReference type="NCBI Taxonomy" id="2593994"/>
    <lineage>
        <taxon>Archaea</taxon>
        <taxon>Thermoproteota</taxon>
        <taxon>Methanosuratincolia</taxon>
        <taxon>Candidatus Methanomethylicales</taxon>
        <taxon>Candidatus Methanomethylicaceae</taxon>
        <taxon>Candidatus Methanosuratincola (ex Vanwonterghem et al. 2016)</taxon>
    </lineage>
</organism>
<name>A0A3S3VGE4_METS7</name>
<gene>
    <name evidence="1" type="ORF">Metus_0741</name>
</gene>
<protein>
    <submittedName>
        <fullName evidence="1">Uncharacterized protein</fullName>
    </submittedName>
</protein>
<comment type="caution">
    <text evidence="1">The sequence shown here is derived from an EMBL/GenBank/DDBJ whole genome shotgun (WGS) entry which is preliminary data.</text>
</comment>
<proteinExistence type="predicted"/>
<dbReference type="Proteomes" id="UP000288215">
    <property type="component" value="Unassembled WGS sequence"/>
</dbReference>
<sequence length="71" mass="7997">MGKVKKGELCSVSGCGNNAVRSLSPSYAAEMKQAGYAINESARLYLCEQHYKEFKKVHSKEDRLEKWRLSG</sequence>